<evidence type="ECO:0000256" key="1">
    <source>
        <dbReference type="PROSITE-ProRule" id="PRU00047"/>
    </source>
</evidence>
<organism evidence="3 4">
    <name type="scientific">Araneus ventricosus</name>
    <name type="common">Orbweaver spider</name>
    <name type="synonym">Epeira ventricosa</name>
    <dbReference type="NCBI Taxonomy" id="182803"/>
    <lineage>
        <taxon>Eukaryota</taxon>
        <taxon>Metazoa</taxon>
        <taxon>Ecdysozoa</taxon>
        <taxon>Arthropoda</taxon>
        <taxon>Chelicerata</taxon>
        <taxon>Arachnida</taxon>
        <taxon>Araneae</taxon>
        <taxon>Araneomorphae</taxon>
        <taxon>Entelegynae</taxon>
        <taxon>Araneoidea</taxon>
        <taxon>Araneidae</taxon>
        <taxon>Araneus</taxon>
    </lineage>
</organism>
<evidence type="ECO:0000259" key="2">
    <source>
        <dbReference type="PROSITE" id="PS50158"/>
    </source>
</evidence>
<keyword evidence="1" id="KW-0863">Zinc-finger</keyword>
<keyword evidence="1" id="KW-0862">Zinc</keyword>
<dbReference type="GO" id="GO:0008270">
    <property type="term" value="F:zinc ion binding"/>
    <property type="evidence" value="ECO:0007669"/>
    <property type="project" value="UniProtKB-KW"/>
</dbReference>
<dbReference type="InterPro" id="IPR036875">
    <property type="entry name" value="Znf_CCHC_sf"/>
</dbReference>
<comment type="caution">
    <text evidence="3">The sequence shown here is derived from an EMBL/GenBank/DDBJ whole genome shotgun (WGS) entry which is preliminary data.</text>
</comment>
<dbReference type="InterPro" id="IPR001878">
    <property type="entry name" value="Znf_CCHC"/>
</dbReference>
<protein>
    <recommendedName>
        <fullName evidence="2">CCHC-type domain-containing protein</fullName>
    </recommendedName>
</protein>
<dbReference type="Pfam" id="PF00098">
    <property type="entry name" value="zf-CCHC"/>
    <property type="match status" value="1"/>
</dbReference>
<gene>
    <name evidence="3" type="ORF">AVEN_260835_1</name>
</gene>
<dbReference type="Gene3D" id="4.10.60.10">
    <property type="entry name" value="Zinc finger, CCHC-type"/>
    <property type="match status" value="1"/>
</dbReference>
<dbReference type="OrthoDB" id="6434401at2759"/>
<dbReference type="Proteomes" id="UP000499080">
    <property type="component" value="Unassembled WGS sequence"/>
</dbReference>
<dbReference type="EMBL" id="BGPR01038510">
    <property type="protein sequence ID" value="GBO14365.1"/>
    <property type="molecule type" value="Genomic_DNA"/>
</dbReference>
<feature type="domain" description="CCHC-type" evidence="2">
    <location>
        <begin position="60"/>
        <end position="75"/>
    </location>
</feature>
<dbReference type="SUPFAM" id="SSF57756">
    <property type="entry name" value="Retrovirus zinc finger-like domains"/>
    <property type="match status" value="1"/>
</dbReference>
<evidence type="ECO:0000313" key="4">
    <source>
        <dbReference type="Proteomes" id="UP000499080"/>
    </source>
</evidence>
<evidence type="ECO:0000313" key="3">
    <source>
        <dbReference type="EMBL" id="GBO14365.1"/>
    </source>
</evidence>
<dbReference type="PROSITE" id="PS50158">
    <property type="entry name" value="ZF_CCHC"/>
    <property type="match status" value="1"/>
</dbReference>
<dbReference type="AlphaFoldDB" id="A0A4Y2UMV7"/>
<reference evidence="3 4" key="1">
    <citation type="journal article" date="2019" name="Sci. Rep.">
        <title>Orb-weaving spider Araneus ventricosus genome elucidates the spidroin gene catalogue.</title>
        <authorList>
            <person name="Kono N."/>
            <person name="Nakamura H."/>
            <person name="Ohtoshi R."/>
            <person name="Moran D.A.P."/>
            <person name="Shinohara A."/>
            <person name="Yoshida Y."/>
            <person name="Fujiwara M."/>
            <person name="Mori M."/>
            <person name="Tomita M."/>
            <person name="Arakawa K."/>
        </authorList>
    </citation>
    <scope>NUCLEOTIDE SEQUENCE [LARGE SCALE GENOMIC DNA]</scope>
</reference>
<accession>A0A4Y2UMV7</accession>
<dbReference type="GO" id="GO:0003676">
    <property type="term" value="F:nucleic acid binding"/>
    <property type="evidence" value="ECO:0007669"/>
    <property type="project" value="InterPro"/>
</dbReference>
<proteinExistence type="predicted"/>
<sequence length="140" mass="16464">MCKSYDGSVRSKWSDTDRKGFYSNWVEQHSYTEKKPDNSNFFHKKIFEKHKVTEFRKLTCYSCGSDKHFMRECPKYRRIDNKRVKVNNVIAEETEKGETVATRVNFLCEVIPRQDILDKLCKLKTTSINVDGKLVNALVD</sequence>
<keyword evidence="4" id="KW-1185">Reference proteome</keyword>
<name>A0A4Y2UMV7_ARAVE</name>
<keyword evidence="1" id="KW-0479">Metal-binding</keyword>
<dbReference type="SMART" id="SM00343">
    <property type="entry name" value="ZnF_C2HC"/>
    <property type="match status" value="1"/>
</dbReference>